<organism evidence="3 4">
    <name type="scientific">Papaver atlanticum</name>
    <dbReference type="NCBI Taxonomy" id="357466"/>
    <lineage>
        <taxon>Eukaryota</taxon>
        <taxon>Viridiplantae</taxon>
        <taxon>Streptophyta</taxon>
        <taxon>Embryophyta</taxon>
        <taxon>Tracheophyta</taxon>
        <taxon>Spermatophyta</taxon>
        <taxon>Magnoliopsida</taxon>
        <taxon>Ranunculales</taxon>
        <taxon>Papaveraceae</taxon>
        <taxon>Papaveroideae</taxon>
        <taxon>Papaver</taxon>
    </lineage>
</organism>
<feature type="domain" description="Possible tRNA binding" evidence="2">
    <location>
        <begin position="225"/>
        <end position="420"/>
    </location>
</feature>
<dbReference type="Pfam" id="PF13725">
    <property type="entry name" value="tRNA_bind_2"/>
    <property type="match status" value="1"/>
</dbReference>
<reference evidence="3" key="1">
    <citation type="submission" date="2022-04" db="EMBL/GenBank/DDBJ databases">
        <title>A functionally conserved STORR gene fusion in Papaver species that diverged 16.8 million years ago.</title>
        <authorList>
            <person name="Catania T."/>
        </authorList>
    </citation>
    <scope>NUCLEOTIDE SEQUENCE</scope>
    <source>
        <strain evidence="3">S-188037</strain>
    </source>
</reference>
<name>A0AAD4STV5_9MAGN</name>
<evidence type="ECO:0000313" key="3">
    <source>
        <dbReference type="EMBL" id="KAI3920750.1"/>
    </source>
</evidence>
<dbReference type="InterPro" id="IPR000182">
    <property type="entry name" value="GNAT_dom"/>
</dbReference>
<dbReference type="GO" id="GO:0005730">
    <property type="term" value="C:nucleolus"/>
    <property type="evidence" value="ECO:0007669"/>
    <property type="project" value="TreeGrafter"/>
</dbReference>
<dbReference type="Gene3D" id="3.40.630.30">
    <property type="match status" value="1"/>
</dbReference>
<keyword evidence="4" id="KW-1185">Reference proteome</keyword>
<evidence type="ECO:0000259" key="2">
    <source>
        <dbReference type="Pfam" id="PF13725"/>
    </source>
</evidence>
<comment type="caution">
    <text evidence="3">The sequence shown here is derived from an EMBL/GenBank/DDBJ whole genome shotgun (WGS) entry which is preliminary data.</text>
</comment>
<dbReference type="GO" id="GO:0000049">
    <property type="term" value="F:tRNA binding"/>
    <property type="evidence" value="ECO:0007669"/>
    <property type="project" value="TreeGrafter"/>
</dbReference>
<dbReference type="Proteomes" id="UP001202328">
    <property type="component" value="Unassembled WGS sequence"/>
</dbReference>
<dbReference type="GO" id="GO:0030686">
    <property type="term" value="C:90S preribosome"/>
    <property type="evidence" value="ECO:0007669"/>
    <property type="project" value="TreeGrafter"/>
</dbReference>
<evidence type="ECO:0000313" key="4">
    <source>
        <dbReference type="Proteomes" id="UP001202328"/>
    </source>
</evidence>
<sequence>MADAPAHHMFILLGPVDKSKNHLPDILCVIQVCLEGQISRESVLKSLRDGRQPHGDQIPWKFSEQFRDTVFPSLSGARIVRIAVHPSAMKLGYGSIAVDLLTRYYEGQLTSIDAIDGEKEDEETHPVSVTEAAEKVSLLEETVKPRSDLPHLLVHLSERRPEKLHYIGVSFGLTLNLFRFWRKHKFAPFYICQIPNGVTGEHTCMVIKPLTNDDIEASGSDEWGFFSPFYQDFRRRFARFLGSSFKAMECKLAMSVLNPEINFTKSEPAAENELLNGVLSPHDLNRLEAYTRRLVDFNMILDLLPILAHQYFGEKLRVALSPVQASLLLCMGLQNQDITYVKGQLNLNRSDILVLLIKIMQKFYKYLHKVAAKEIESALPRLKKVEMLPHSISLDDELNAAAKQVMGKMKAESEGLLNQKFCSVMQLWAKKLPLRKL</sequence>
<dbReference type="AlphaFoldDB" id="A0AAD4STV5"/>
<dbReference type="EMBL" id="JAJJMB010008785">
    <property type="protein sequence ID" value="KAI3920750.1"/>
    <property type="molecule type" value="Genomic_DNA"/>
</dbReference>
<dbReference type="Pfam" id="PF13718">
    <property type="entry name" value="GNAT_acetyltr_2"/>
    <property type="match status" value="1"/>
</dbReference>
<accession>A0AAD4STV5</accession>
<dbReference type="InterPro" id="IPR027992">
    <property type="entry name" value="tRNA_bind_dom"/>
</dbReference>
<dbReference type="GO" id="GO:1904812">
    <property type="term" value="P:rRNA acetylation involved in maturation of SSU-rRNA"/>
    <property type="evidence" value="ECO:0007669"/>
    <property type="project" value="TreeGrafter"/>
</dbReference>
<gene>
    <name evidence="3" type="ORF">MKW98_005576</name>
</gene>
<dbReference type="GO" id="GO:1990883">
    <property type="term" value="F:18S rRNA cytidine N-acetyltransferase activity"/>
    <property type="evidence" value="ECO:0007669"/>
    <property type="project" value="TreeGrafter"/>
</dbReference>
<dbReference type="PANTHER" id="PTHR10925">
    <property type="entry name" value="N-ACETYLTRANSFERASE 10"/>
    <property type="match status" value="1"/>
</dbReference>
<dbReference type="PANTHER" id="PTHR10925:SF5">
    <property type="entry name" value="RNA CYTIDINE ACETYLTRANSFERASE"/>
    <property type="match status" value="1"/>
</dbReference>
<proteinExistence type="predicted"/>
<dbReference type="InterPro" id="IPR032672">
    <property type="entry name" value="TmcA/NAT10/Kre33"/>
</dbReference>
<evidence type="ECO:0000259" key="1">
    <source>
        <dbReference type="Pfam" id="PF13718"/>
    </source>
</evidence>
<feature type="domain" description="N-acetyltransferase" evidence="1">
    <location>
        <begin position="1"/>
        <end position="210"/>
    </location>
</feature>
<protein>
    <submittedName>
        <fullName evidence="3">Uncharacterized protein</fullName>
    </submittedName>
</protein>